<dbReference type="Gene3D" id="1.10.510.10">
    <property type="entry name" value="Transferase(Phosphotransferase) domain 1"/>
    <property type="match status" value="1"/>
</dbReference>
<feature type="domain" description="RIO kinase" evidence="20">
    <location>
        <begin position="154"/>
        <end position="407"/>
    </location>
</feature>
<keyword evidence="6" id="KW-0963">Cytoplasm</keyword>
<feature type="compositionally biased region" description="Low complexity" evidence="19">
    <location>
        <begin position="506"/>
        <end position="516"/>
    </location>
</feature>
<feature type="compositionally biased region" description="Polar residues" evidence="19">
    <location>
        <begin position="109"/>
        <end position="125"/>
    </location>
</feature>
<evidence type="ECO:0000256" key="14">
    <source>
        <dbReference type="ARBA" id="ARBA00022840"/>
    </source>
</evidence>
<keyword evidence="7" id="KW-0690">Ribosome biogenesis</keyword>
<dbReference type="SMART" id="SM00090">
    <property type="entry name" value="RIO"/>
    <property type="match status" value="1"/>
</dbReference>
<evidence type="ECO:0000256" key="8">
    <source>
        <dbReference type="ARBA" id="ARBA00022527"/>
    </source>
</evidence>
<feature type="compositionally biased region" description="Basic and acidic residues" evidence="19">
    <location>
        <begin position="587"/>
        <end position="597"/>
    </location>
</feature>
<evidence type="ECO:0000313" key="21">
    <source>
        <dbReference type="EMBL" id="KAK7606246.1"/>
    </source>
</evidence>
<dbReference type="PROSITE" id="PS01245">
    <property type="entry name" value="RIO1"/>
    <property type="match status" value="1"/>
</dbReference>
<dbReference type="SUPFAM" id="SSF56112">
    <property type="entry name" value="Protein kinase-like (PK-like)"/>
    <property type="match status" value="1"/>
</dbReference>
<dbReference type="InterPro" id="IPR000687">
    <property type="entry name" value="RIO_kinase"/>
</dbReference>
<dbReference type="EMBL" id="JBBPBF010000052">
    <property type="protein sequence ID" value="KAK7606246.1"/>
    <property type="molecule type" value="Genomic_DNA"/>
</dbReference>
<comment type="catalytic activity">
    <reaction evidence="17 18">
        <text>L-seryl-[protein] + ATP = O-phospho-L-seryl-[protein] + ADP + H(+)</text>
        <dbReference type="Rhea" id="RHEA:17989"/>
        <dbReference type="Rhea" id="RHEA-COMP:9863"/>
        <dbReference type="Rhea" id="RHEA-COMP:11604"/>
        <dbReference type="ChEBI" id="CHEBI:15378"/>
        <dbReference type="ChEBI" id="CHEBI:29999"/>
        <dbReference type="ChEBI" id="CHEBI:30616"/>
        <dbReference type="ChEBI" id="CHEBI:83421"/>
        <dbReference type="ChEBI" id="CHEBI:456216"/>
        <dbReference type="EC" id="2.7.11.1"/>
    </reaction>
</comment>
<evidence type="ECO:0000256" key="19">
    <source>
        <dbReference type="SAM" id="MobiDB-lite"/>
    </source>
</evidence>
<keyword evidence="22" id="KW-1185">Reference proteome</keyword>
<protein>
    <recommendedName>
        <fullName evidence="5 18">Serine/threonine-protein kinase RIO1</fullName>
        <ecNumber evidence="4 18">2.7.11.1</ecNumber>
    </recommendedName>
</protein>
<keyword evidence="9 18" id="KW-0808">Transferase</keyword>
<evidence type="ECO:0000256" key="9">
    <source>
        <dbReference type="ARBA" id="ARBA00022679"/>
    </source>
</evidence>
<feature type="compositionally biased region" description="Polar residues" evidence="19">
    <location>
        <begin position="83"/>
        <end position="92"/>
    </location>
</feature>
<evidence type="ECO:0000256" key="13">
    <source>
        <dbReference type="ARBA" id="ARBA00022801"/>
    </source>
</evidence>
<dbReference type="InterPro" id="IPR051272">
    <property type="entry name" value="RIO-type_Ser/Thr_kinase"/>
</dbReference>
<keyword evidence="11 18" id="KW-0547">Nucleotide-binding</keyword>
<evidence type="ECO:0000256" key="3">
    <source>
        <dbReference type="ARBA" id="ARBA00009196"/>
    </source>
</evidence>
<comment type="similarity">
    <text evidence="3 18">Belongs to the protein kinase superfamily. RIO-type Ser/Thr kinase family.</text>
</comment>
<comment type="subcellular location">
    <subcellularLocation>
        <location evidence="2">Cytoplasm</location>
    </subcellularLocation>
</comment>
<sequence>MASGSPHHASPAAPNEPAYDYVPNHGYERLDGGVSLSGTHTANAANEAPRNEYSDGEDYDDIFDEATDEEADDDFAADALGTGNPNDYTKSYNRQRKLHDPSVPELQKPKTNPQKPSANTNSSIDDQVRSLSVHASKIKLDDTKYGRRENTDKDKSDRATSEQVLDPRTRMLLLQMINRNIVSSIHGCVSTGKEANVYHALSTPDDDESAPPIHRAIKVYKTSILVFKDRDKYVTGEFRFRSGYSKSNNRAMVKVWAEKEMRNLKRLHAAGIPCPEPIYLRLHVLVMGFLGDRKGWPAPRLRDVPSSLNLDDSDAIEARWKELYVQLLGYMRTMYQVCRLVHADLSEYNLLYHEHKIYMIDVSQSVEHDHPRALEFLRMDIRNVGDFFRSRGVDVLPDRIVFAFVTDAAAPTDVPGMERTLEEAWRRRSEGADALEDGADALEDGADGHIRDDEVDNEVFRKQYIPQTLEQVYDIERDAELVGRGEGANLVYGNLLASKANGRAAGDTTAEAASASNGDDDRDEDEETGSEDEEGEGKGDGWVDKGPKQPRGRRFEDKEDKKAHKAAVKEERREKRKTKMPKHVKKKLVERGSKGKK</sequence>
<evidence type="ECO:0000256" key="2">
    <source>
        <dbReference type="ARBA" id="ARBA00004496"/>
    </source>
</evidence>
<evidence type="ECO:0000259" key="20">
    <source>
        <dbReference type="SMART" id="SM00090"/>
    </source>
</evidence>
<proteinExistence type="inferred from homology"/>
<keyword evidence="8 18" id="KW-0723">Serine/threonine-protein kinase</keyword>
<evidence type="ECO:0000256" key="10">
    <source>
        <dbReference type="ARBA" id="ARBA00022723"/>
    </source>
</evidence>
<reference evidence="21 22" key="1">
    <citation type="submission" date="2024-04" db="EMBL/GenBank/DDBJ databases">
        <title>Phyllosticta paracitricarpa is synonymous to the EU quarantine fungus P. citricarpa based on phylogenomic analyses.</title>
        <authorList>
            <consortium name="Lawrence Berkeley National Laboratory"/>
            <person name="Van ingen-buijs V.A."/>
            <person name="Van westerhoven A.C."/>
            <person name="Haridas S."/>
            <person name="Skiadas P."/>
            <person name="Martin F."/>
            <person name="Groenewald J.Z."/>
            <person name="Crous P.W."/>
            <person name="Seidl M.F."/>
        </authorList>
    </citation>
    <scope>NUCLEOTIDE SEQUENCE [LARGE SCALE GENOMIC DNA]</scope>
    <source>
        <strain evidence="21 22">CBS 141358</strain>
    </source>
</reference>
<feature type="compositionally biased region" description="Acidic residues" evidence="19">
    <location>
        <begin position="433"/>
        <end position="445"/>
    </location>
</feature>
<name>A0ABR1MTI6_9PEZI</name>
<keyword evidence="10" id="KW-0479">Metal-binding</keyword>
<dbReference type="InterPro" id="IPR018935">
    <property type="entry name" value="RIO_kinase_CS"/>
</dbReference>
<feature type="compositionally biased region" description="Basic and acidic residues" evidence="19">
    <location>
        <begin position="536"/>
        <end position="573"/>
    </location>
</feature>
<dbReference type="EC" id="2.7.11.1" evidence="4 18"/>
<gene>
    <name evidence="21" type="ORF">JOL62DRAFT_362885</name>
</gene>
<feature type="compositionally biased region" description="Acidic residues" evidence="19">
    <location>
        <begin position="518"/>
        <end position="535"/>
    </location>
</feature>
<dbReference type="InterPro" id="IPR011009">
    <property type="entry name" value="Kinase-like_dom_sf"/>
</dbReference>
<organism evidence="21 22">
    <name type="scientific">Phyllosticta paracitricarpa</name>
    <dbReference type="NCBI Taxonomy" id="2016321"/>
    <lineage>
        <taxon>Eukaryota</taxon>
        <taxon>Fungi</taxon>
        <taxon>Dikarya</taxon>
        <taxon>Ascomycota</taxon>
        <taxon>Pezizomycotina</taxon>
        <taxon>Dothideomycetes</taxon>
        <taxon>Dothideomycetes incertae sedis</taxon>
        <taxon>Botryosphaeriales</taxon>
        <taxon>Phyllostictaceae</taxon>
        <taxon>Phyllosticta</taxon>
    </lineage>
</organism>
<dbReference type="Proteomes" id="UP001367316">
    <property type="component" value="Unassembled WGS sequence"/>
</dbReference>
<feature type="compositionally biased region" description="Acidic residues" evidence="19">
    <location>
        <begin position="54"/>
        <end position="76"/>
    </location>
</feature>
<evidence type="ECO:0000256" key="18">
    <source>
        <dbReference type="PIRNR" id="PIRNR038147"/>
    </source>
</evidence>
<comment type="catalytic activity">
    <reaction evidence="16 18">
        <text>L-threonyl-[protein] + ATP = O-phospho-L-threonyl-[protein] + ADP + H(+)</text>
        <dbReference type="Rhea" id="RHEA:46608"/>
        <dbReference type="Rhea" id="RHEA-COMP:11060"/>
        <dbReference type="Rhea" id="RHEA-COMP:11605"/>
        <dbReference type="ChEBI" id="CHEBI:15378"/>
        <dbReference type="ChEBI" id="CHEBI:30013"/>
        <dbReference type="ChEBI" id="CHEBI:30616"/>
        <dbReference type="ChEBI" id="CHEBI:61977"/>
        <dbReference type="ChEBI" id="CHEBI:456216"/>
        <dbReference type="EC" id="2.7.11.1"/>
    </reaction>
</comment>
<dbReference type="Pfam" id="PF01163">
    <property type="entry name" value="RIO1"/>
    <property type="match status" value="1"/>
</dbReference>
<keyword evidence="13" id="KW-0378">Hydrolase</keyword>
<comment type="cofactor">
    <cofactor evidence="1">
        <name>Mg(2+)</name>
        <dbReference type="ChEBI" id="CHEBI:18420"/>
    </cofactor>
</comment>
<evidence type="ECO:0000256" key="17">
    <source>
        <dbReference type="ARBA" id="ARBA00048679"/>
    </source>
</evidence>
<dbReference type="PANTHER" id="PTHR45723">
    <property type="entry name" value="SERINE/THREONINE-PROTEIN KINASE RIO1"/>
    <property type="match status" value="1"/>
</dbReference>
<feature type="region of interest" description="Disordered" evidence="19">
    <location>
        <begin position="1"/>
        <end position="164"/>
    </location>
</feature>
<evidence type="ECO:0000313" key="22">
    <source>
        <dbReference type="Proteomes" id="UP001367316"/>
    </source>
</evidence>
<feature type="compositionally biased region" description="Basic residues" evidence="19">
    <location>
        <begin position="574"/>
        <end position="586"/>
    </location>
</feature>
<feature type="compositionally biased region" description="Low complexity" evidence="19">
    <location>
        <begin position="1"/>
        <end position="13"/>
    </location>
</feature>
<feature type="region of interest" description="Disordered" evidence="19">
    <location>
        <begin position="506"/>
        <end position="597"/>
    </location>
</feature>
<dbReference type="PIRSF" id="PIRSF038147">
    <property type="entry name" value="Ser/Thr_PK_RIO1"/>
    <property type="match status" value="1"/>
</dbReference>
<evidence type="ECO:0000256" key="1">
    <source>
        <dbReference type="ARBA" id="ARBA00001946"/>
    </source>
</evidence>
<accession>A0ABR1MTI6</accession>
<evidence type="ECO:0000256" key="6">
    <source>
        <dbReference type="ARBA" id="ARBA00022490"/>
    </source>
</evidence>
<evidence type="ECO:0000256" key="12">
    <source>
        <dbReference type="ARBA" id="ARBA00022777"/>
    </source>
</evidence>
<feature type="compositionally biased region" description="Basic and acidic residues" evidence="19">
    <location>
        <begin position="138"/>
        <end position="164"/>
    </location>
</feature>
<evidence type="ECO:0000256" key="5">
    <source>
        <dbReference type="ARBA" id="ARBA00016038"/>
    </source>
</evidence>
<evidence type="ECO:0000256" key="4">
    <source>
        <dbReference type="ARBA" id="ARBA00012513"/>
    </source>
</evidence>
<keyword evidence="15" id="KW-0460">Magnesium</keyword>
<dbReference type="Gene3D" id="3.30.200.20">
    <property type="entry name" value="Phosphorylase Kinase, domain 1"/>
    <property type="match status" value="1"/>
</dbReference>
<keyword evidence="12 18" id="KW-0418">Kinase</keyword>
<comment type="caution">
    <text evidence="21">The sequence shown here is derived from an EMBL/GenBank/DDBJ whole genome shotgun (WGS) entry which is preliminary data.</text>
</comment>
<dbReference type="InterPro" id="IPR017407">
    <property type="entry name" value="Ser/Thr_kinase_Rio1"/>
</dbReference>
<keyword evidence="14 18" id="KW-0067">ATP-binding</keyword>
<dbReference type="InterPro" id="IPR018934">
    <property type="entry name" value="RIO_dom"/>
</dbReference>
<dbReference type="CDD" id="cd05147">
    <property type="entry name" value="RIO1_euk"/>
    <property type="match status" value="1"/>
</dbReference>
<evidence type="ECO:0000256" key="15">
    <source>
        <dbReference type="ARBA" id="ARBA00022842"/>
    </source>
</evidence>
<feature type="region of interest" description="Disordered" evidence="19">
    <location>
        <begin position="428"/>
        <end position="454"/>
    </location>
</feature>
<evidence type="ECO:0000256" key="16">
    <source>
        <dbReference type="ARBA" id="ARBA00047899"/>
    </source>
</evidence>
<evidence type="ECO:0000256" key="7">
    <source>
        <dbReference type="ARBA" id="ARBA00022517"/>
    </source>
</evidence>
<evidence type="ECO:0000256" key="11">
    <source>
        <dbReference type="ARBA" id="ARBA00022741"/>
    </source>
</evidence>